<proteinExistence type="predicted"/>
<dbReference type="AlphaFoldDB" id="A0A8S0SJ30"/>
<comment type="caution">
    <text evidence="2">The sequence shown here is derived from an EMBL/GenBank/DDBJ whole genome shotgun (WGS) entry which is preliminary data.</text>
</comment>
<reference evidence="2 3" key="1">
    <citation type="submission" date="2019-12" db="EMBL/GenBank/DDBJ databases">
        <authorList>
            <person name="Alioto T."/>
            <person name="Alioto T."/>
            <person name="Gomez Garrido J."/>
        </authorList>
    </citation>
    <scope>NUCLEOTIDE SEQUENCE [LARGE SCALE GENOMIC DNA]</scope>
</reference>
<dbReference type="Gene3D" id="3.40.50.1820">
    <property type="entry name" value="alpha/beta hydrolase"/>
    <property type="match status" value="1"/>
</dbReference>
<evidence type="ECO:0000259" key="1">
    <source>
        <dbReference type="Pfam" id="PF01738"/>
    </source>
</evidence>
<dbReference type="SUPFAM" id="SSF53474">
    <property type="entry name" value="alpha/beta-Hydrolases"/>
    <property type="match status" value="1"/>
</dbReference>
<dbReference type="OrthoDB" id="17560at2759"/>
<protein>
    <submittedName>
        <fullName evidence="2">Endo-1,3 1,4-beta-D-glucanase-like</fullName>
    </submittedName>
</protein>
<keyword evidence="3" id="KW-1185">Reference proteome</keyword>
<dbReference type="PANTHER" id="PTHR17630">
    <property type="entry name" value="DIENELACTONE HYDROLASE"/>
    <property type="match status" value="1"/>
</dbReference>
<dbReference type="Proteomes" id="UP000594638">
    <property type="component" value="Unassembled WGS sequence"/>
</dbReference>
<accession>A0A8S0SJ30</accession>
<sequence>MSGPQCCENPPTLSSSIGAGHIDELGGLKCYISGTSDSKLAVILCSDVFGYEAPNLRKLADKVAAAGFYTVVPDLLNGDPYNPENVEKPVTKWIKEHEPDQGFEIAKPVIGALKTKGIEKIGAAGFCWGAKVVVDLAHYAYIQAAVILHPSFVSLKDIQGKAYI</sequence>
<feature type="domain" description="Dienelactone hydrolase" evidence="1">
    <location>
        <begin position="33"/>
        <end position="155"/>
    </location>
</feature>
<dbReference type="InterPro" id="IPR002925">
    <property type="entry name" value="Dienelactn_hydro"/>
</dbReference>
<dbReference type="EMBL" id="CACTIH010005445">
    <property type="protein sequence ID" value="CAA2993136.1"/>
    <property type="molecule type" value="Genomic_DNA"/>
</dbReference>
<dbReference type="PANTHER" id="PTHR17630:SF97">
    <property type="entry name" value="ENDO-1,31,4-BETA-D-GLUCANASE-LIKE"/>
    <property type="match status" value="1"/>
</dbReference>
<gene>
    <name evidence="2" type="ORF">OLEA9_A013687</name>
</gene>
<dbReference type="GO" id="GO:0016787">
    <property type="term" value="F:hydrolase activity"/>
    <property type="evidence" value="ECO:0007669"/>
    <property type="project" value="InterPro"/>
</dbReference>
<dbReference type="Gramene" id="OE9A013687T2">
    <property type="protein sequence ID" value="OE9A013687C2"/>
    <property type="gene ID" value="OE9A013687"/>
</dbReference>
<evidence type="ECO:0000313" key="2">
    <source>
        <dbReference type="EMBL" id="CAA2993136.1"/>
    </source>
</evidence>
<organism evidence="2 3">
    <name type="scientific">Olea europaea subsp. europaea</name>
    <dbReference type="NCBI Taxonomy" id="158383"/>
    <lineage>
        <taxon>Eukaryota</taxon>
        <taxon>Viridiplantae</taxon>
        <taxon>Streptophyta</taxon>
        <taxon>Embryophyta</taxon>
        <taxon>Tracheophyta</taxon>
        <taxon>Spermatophyta</taxon>
        <taxon>Magnoliopsida</taxon>
        <taxon>eudicotyledons</taxon>
        <taxon>Gunneridae</taxon>
        <taxon>Pentapetalae</taxon>
        <taxon>asterids</taxon>
        <taxon>lamiids</taxon>
        <taxon>Lamiales</taxon>
        <taxon>Oleaceae</taxon>
        <taxon>Oleeae</taxon>
        <taxon>Olea</taxon>
    </lineage>
</organism>
<dbReference type="InterPro" id="IPR029058">
    <property type="entry name" value="AB_hydrolase_fold"/>
</dbReference>
<name>A0A8S0SJ30_OLEEU</name>
<evidence type="ECO:0000313" key="3">
    <source>
        <dbReference type="Proteomes" id="UP000594638"/>
    </source>
</evidence>
<dbReference type="Pfam" id="PF01738">
    <property type="entry name" value="DLH"/>
    <property type="match status" value="1"/>
</dbReference>